<evidence type="ECO:0000313" key="7">
    <source>
        <dbReference type="EMBL" id="MDI6450361.1"/>
    </source>
</evidence>
<reference evidence="7" key="1">
    <citation type="submission" date="2023-05" db="EMBL/GenBank/DDBJ databases">
        <title>Anaerotaeda fermentans gen. nov., sp. nov., a novel anaerobic planctomycete of the new family within the order Sedimentisphaerales isolated from Taman Peninsula, Russia.</title>
        <authorList>
            <person name="Khomyakova M.A."/>
            <person name="Merkel A.Y."/>
            <person name="Slobodkin A.I."/>
        </authorList>
    </citation>
    <scope>NUCLEOTIDE SEQUENCE</scope>
    <source>
        <strain evidence="7">M17dextr</strain>
    </source>
</reference>
<protein>
    <submittedName>
        <fullName evidence="7">VWA domain-containing protein</fullName>
    </submittedName>
</protein>
<dbReference type="SUPFAM" id="SSF53300">
    <property type="entry name" value="vWA-like"/>
    <property type="match status" value="1"/>
</dbReference>
<evidence type="ECO:0000259" key="6">
    <source>
        <dbReference type="PROSITE" id="PS50234"/>
    </source>
</evidence>
<dbReference type="Gene3D" id="3.40.50.410">
    <property type="entry name" value="von Willebrand factor, type A domain"/>
    <property type="match status" value="1"/>
</dbReference>
<evidence type="ECO:0000256" key="2">
    <source>
        <dbReference type="ARBA" id="ARBA00022692"/>
    </source>
</evidence>
<accession>A0AAW6U460</accession>
<evidence type="ECO:0000256" key="1">
    <source>
        <dbReference type="ARBA" id="ARBA00022475"/>
    </source>
</evidence>
<feature type="transmembrane region" description="Helical" evidence="5">
    <location>
        <begin position="62"/>
        <end position="80"/>
    </location>
</feature>
<comment type="caution">
    <text evidence="7">The sequence shown here is derived from an EMBL/GenBank/DDBJ whole genome shotgun (WGS) entry which is preliminary data.</text>
</comment>
<evidence type="ECO:0000256" key="4">
    <source>
        <dbReference type="ARBA" id="ARBA00023136"/>
    </source>
</evidence>
<dbReference type="InterPro" id="IPR036465">
    <property type="entry name" value="vWFA_dom_sf"/>
</dbReference>
<name>A0AAW6U460_9BACT</name>
<gene>
    <name evidence="7" type="ORF">QJ522_14970</name>
</gene>
<dbReference type="PANTHER" id="PTHR22550">
    <property type="entry name" value="SPORE GERMINATION PROTEIN"/>
    <property type="match status" value="1"/>
</dbReference>
<dbReference type="EMBL" id="JASCXX010000019">
    <property type="protein sequence ID" value="MDI6450361.1"/>
    <property type="molecule type" value="Genomic_DNA"/>
</dbReference>
<evidence type="ECO:0000313" key="8">
    <source>
        <dbReference type="Proteomes" id="UP001431776"/>
    </source>
</evidence>
<keyword evidence="1" id="KW-1003">Cell membrane</keyword>
<dbReference type="PANTHER" id="PTHR22550:SF5">
    <property type="entry name" value="LEUCINE ZIPPER PROTEIN 4"/>
    <property type="match status" value="1"/>
</dbReference>
<keyword evidence="4 5" id="KW-0472">Membrane</keyword>
<dbReference type="AlphaFoldDB" id="A0AAW6U460"/>
<dbReference type="Pfam" id="PF13519">
    <property type="entry name" value="VWA_2"/>
    <property type="match status" value="1"/>
</dbReference>
<organism evidence="7 8">
    <name type="scientific">Anaerobaca lacustris</name>
    <dbReference type="NCBI Taxonomy" id="3044600"/>
    <lineage>
        <taxon>Bacteria</taxon>
        <taxon>Pseudomonadati</taxon>
        <taxon>Planctomycetota</taxon>
        <taxon>Phycisphaerae</taxon>
        <taxon>Sedimentisphaerales</taxon>
        <taxon>Anaerobacaceae</taxon>
        <taxon>Anaerobaca</taxon>
    </lineage>
</organism>
<dbReference type="InterPro" id="IPR002035">
    <property type="entry name" value="VWF_A"/>
</dbReference>
<proteinExistence type="predicted"/>
<dbReference type="SMART" id="SM00327">
    <property type="entry name" value="VWA"/>
    <property type="match status" value="1"/>
</dbReference>
<feature type="domain" description="VWFA" evidence="6">
    <location>
        <begin position="97"/>
        <end position="299"/>
    </location>
</feature>
<dbReference type="InterPro" id="IPR050768">
    <property type="entry name" value="UPF0353/GerABKA_families"/>
</dbReference>
<dbReference type="PROSITE" id="PS50234">
    <property type="entry name" value="VWFA"/>
    <property type="match status" value="1"/>
</dbReference>
<dbReference type="Proteomes" id="UP001431776">
    <property type="component" value="Unassembled WGS sequence"/>
</dbReference>
<evidence type="ECO:0000256" key="5">
    <source>
        <dbReference type="SAM" id="Phobius"/>
    </source>
</evidence>
<keyword evidence="3 5" id="KW-1133">Transmembrane helix</keyword>
<keyword evidence="2 5" id="KW-0812">Transmembrane</keyword>
<keyword evidence="8" id="KW-1185">Reference proteome</keyword>
<evidence type="ECO:0000256" key="3">
    <source>
        <dbReference type="ARBA" id="ARBA00022989"/>
    </source>
</evidence>
<dbReference type="RefSeq" id="WP_349245771.1">
    <property type="nucleotide sequence ID" value="NZ_JASCXX010000019.1"/>
</dbReference>
<sequence length="346" mass="38416">MSDVQNMNLGNDKALWLLFLVPAVLAPVYAWCFWRKAQALRALASHEMLARINNTVSLPKQVFKAFLLVLAFVLIVLALTEPKWNPQPQQIRRQGRDVAILLDTSRSMLAEDIKPNRLERSKIAISDLLEVLKGDRVAIVTFAGNATVKCPLTQDYAFVRMVLADISTESTSRGGTMIGDAIRKAVDEVFDRQSREYKDLILITDGEDHDSFPVEAAQKAAEEGIRIIAIGLGDDNTGSRIPITGPDGQTTFLKYQGQEVWSRLDSDTLREVAYATEGGKYLSVEPGTTMDLGQIYDNLIASAAKRELESVTMMKYDEKFQIFVAFAIGLLICEALLSERKKAPSV</sequence>